<sequence>MYTDLQLREIFHIEFLRWLGRKLKPNQYALKGGVNLRLFFGSIRYSEDLDIDVMHVAVATLKKNVMQILENQSFLYALKAFGIGAIQPPDLTKAKQTETTQRFKIHLKASNGLDLFTKIECSRREQPGETDVGVVGDLILKRYKISPVLIPHYHAPSVVVQKLGALTGRTVVQARDVFDLYLLSSQISETELCRVEVNQSILKKAYERVMKIDFQGYKAAVVSFLSSEDQRVYGERSSWDNIQSKVLGLLEALGHEKN</sequence>
<dbReference type="Gene3D" id="3.10.450.620">
    <property type="entry name" value="JHP933, nucleotidyltransferase-like core domain"/>
    <property type="match status" value="1"/>
</dbReference>
<evidence type="ECO:0000313" key="1">
    <source>
        <dbReference type="EMBL" id="OGW99387.1"/>
    </source>
</evidence>
<gene>
    <name evidence="1" type="ORF">A3G33_06785</name>
</gene>
<dbReference type="InterPro" id="IPR014942">
    <property type="entry name" value="AbiEii"/>
</dbReference>
<dbReference type="Proteomes" id="UP000178187">
    <property type="component" value="Unassembled WGS sequence"/>
</dbReference>
<dbReference type="AlphaFoldDB" id="A0A1G1L2L9"/>
<evidence type="ECO:0000313" key="2">
    <source>
        <dbReference type="Proteomes" id="UP000178187"/>
    </source>
</evidence>
<proteinExistence type="predicted"/>
<protein>
    <recommendedName>
        <fullName evidence="3">Nucleotidyl transferase AbiEii/AbiGii toxin family protein</fullName>
    </recommendedName>
</protein>
<organism evidence="1 2">
    <name type="scientific">Candidatus Danuiimicrobium aquiferis</name>
    <dbReference type="NCBI Taxonomy" id="1801832"/>
    <lineage>
        <taxon>Bacteria</taxon>
        <taxon>Pseudomonadati</taxon>
        <taxon>Candidatus Omnitrophota</taxon>
        <taxon>Candidatus Danuiimicrobium</taxon>
    </lineage>
</organism>
<dbReference type="EMBL" id="MHFR01000008">
    <property type="protein sequence ID" value="OGW99387.1"/>
    <property type="molecule type" value="Genomic_DNA"/>
</dbReference>
<name>A0A1G1L2L9_9BACT</name>
<reference evidence="1 2" key="1">
    <citation type="journal article" date="2016" name="Nat. Commun.">
        <title>Thousands of microbial genomes shed light on interconnected biogeochemical processes in an aquifer system.</title>
        <authorList>
            <person name="Anantharaman K."/>
            <person name="Brown C.T."/>
            <person name="Hug L.A."/>
            <person name="Sharon I."/>
            <person name="Castelle C.J."/>
            <person name="Probst A.J."/>
            <person name="Thomas B.C."/>
            <person name="Singh A."/>
            <person name="Wilkins M.J."/>
            <person name="Karaoz U."/>
            <person name="Brodie E.L."/>
            <person name="Williams K.H."/>
            <person name="Hubbard S.S."/>
            <person name="Banfield J.F."/>
        </authorList>
    </citation>
    <scope>NUCLEOTIDE SEQUENCE [LARGE SCALE GENOMIC DNA]</scope>
</reference>
<comment type="caution">
    <text evidence="1">The sequence shown here is derived from an EMBL/GenBank/DDBJ whole genome shotgun (WGS) entry which is preliminary data.</text>
</comment>
<dbReference type="Pfam" id="PF08843">
    <property type="entry name" value="AbiEii"/>
    <property type="match status" value="1"/>
</dbReference>
<evidence type="ECO:0008006" key="3">
    <source>
        <dbReference type="Google" id="ProtNLM"/>
    </source>
</evidence>
<accession>A0A1G1L2L9</accession>